<accession>A0ABT8SJH9</accession>
<protein>
    <submittedName>
        <fullName evidence="2">Methyltransferase domain-containing protein</fullName>
    </submittedName>
</protein>
<reference evidence="2" key="1">
    <citation type="submission" date="2023-07" db="EMBL/GenBank/DDBJ databases">
        <title>Brevundimonas soil sp. nov., isolated from the soil of chemical plant.</title>
        <authorList>
            <person name="Wu N."/>
        </authorList>
    </citation>
    <scope>NUCLEOTIDE SEQUENCE</scope>
    <source>
        <strain evidence="2">XZ-24</strain>
    </source>
</reference>
<dbReference type="Proteomes" id="UP001169063">
    <property type="component" value="Unassembled WGS sequence"/>
</dbReference>
<organism evidence="2 3">
    <name type="scientific">Peiella sedimenti</name>
    <dbReference type="NCBI Taxonomy" id="3061083"/>
    <lineage>
        <taxon>Bacteria</taxon>
        <taxon>Pseudomonadati</taxon>
        <taxon>Pseudomonadota</taxon>
        <taxon>Alphaproteobacteria</taxon>
        <taxon>Caulobacterales</taxon>
        <taxon>Caulobacteraceae</taxon>
        <taxon>Peiella</taxon>
    </lineage>
</organism>
<comment type="caution">
    <text evidence="2">The sequence shown here is derived from an EMBL/GenBank/DDBJ whole genome shotgun (WGS) entry which is preliminary data.</text>
</comment>
<gene>
    <name evidence="2" type="ORF">Q0812_04750</name>
</gene>
<evidence type="ECO:0000313" key="3">
    <source>
        <dbReference type="Proteomes" id="UP001169063"/>
    </source>
</evidence>
<dbReference type="RefSeq" id="WP_302109130.1">
    <property type="nucleotide sequence ID" value="NZ_JAUKTR010000001.1"/>
</dbReference>
<name>A0ABT8SJH9_9CAUL</name>
<dbReference type="CDD" id="cd02440">
    <property type="entry name" value="AdoMet_MTases"/>
    <property type="match status" value="1"/>
</dbReference>
<evidence type="ECO:0000259" key="1">
    <source>
        <dbReference type="Pfam" id="PF08241"/>
    </source>
</evidence>
<keyword evidence="2" id="KW-0489">Methyltransferase</keyword>
<dbReference type="GO" id="GO:0008168">
    <property type="term" value="F:methyltransferase activity"/>
    <property type="evidence" value="ECO:0007669"/>
    <property type="project" value="UniProtKB-KW"/>
</dbReference>
<keyword evidence="3" id="KW-1185">Reference proteome</keyword>
<dbReference type="PANTHER" id="PTHR43861">
    <property type="entry name" value="TRANS-ACONITATE 2-METHYLTRANSFERASE-RELATED"/>
    <property type="match status" value="1"/>
</dbReference>
<dbReference type="PANTHER" id="PTHR43861:SF1">
    <property type="entry name" value="TRANS-ACONITATE 2-METHYLTRANSFERASE"/>
    <property type="match status" value="1"/>
</dbReference>
<dbReference type="InterPro" id="IPR029063">
    <property type="entry name" value="SAM-dependent_MTases_sf"/>
</dbReference>
<dbReference type="Gene3D" id="3.40.50.150">
    <property type="entry name" value="Vaccinia Virus protein VP39"/>
    <property type="match status" value="1"/>
</dbReference>
<keyword evidence="2" id="KW-0808">Transferase</keyword>
<dbReference type="SUPFAM" id="SSF53335">
    <property type="entry name" value="S-adenosyl-L-methionine-dependent methyltransferases"/>
    <property type="match status" value="1"/>
</dbReference>
<dbReference type="Pfam" id="PF08241">
    <property type="entry name" value="Methyltransf_11"/>
    <property type="match status" value="1"/>
</dbReference>
<sequence length="276" mass="31003">MTEAAPPPDRSYLLGTHDEEIARLGLQHRVWQAEAMTGWRAAGFTEGSRLIDVGAGPGWATTDLARIVGKAGEVLALERSDRFLAHLAATRDALGLDQIKPRRMDLMEDDFGADGFDGAWIRWVLAFLPDPTLALKKLAGALKPGGALVIHEYVDWQTFRLLPEVESQRDFVDFVLADWRASGTEPDISRRFGEMLPQAGFRIEAQRPIVWIARPDEYTWRWPHSFIHGYLRHLVGAGKVEQAWADRIRADFDAASRDPNARVVTPLVMETIARRV</sequence>
<dbReference type="GO" id="GO:0032259">
    <property type="term" value="P:methylation"/>
    <property type="evidence" value="ECO:0007669"/>
    <property type="project" value="UniProtKB-KW"/>
</dbReference>
<evidence type="ECO:0000313" key="2">
    <source>
        <dbReference type="EMBL" id="MDO1558733.1"/>
    </source>
</evidence>
<dbReference type="EMBL" id="JAUKTR010000001">
    <property type="protein sequence ID" value="MDO1558733.1"/>
    <property type="molecule type" value="Genomic_DNA"/>
</dbReference>
<proteinExistence type="predicted"/>
<feature type="domain" description="Methyltransferase type 11" evidence="1">
    <location>
        <begin position="51"/>
        <end position="150"/>
    </location>
</feature>
<dbReference type="InterPro" id="IPR013216">
    <property type="entry name" value="Methyltransf_11"/>
</dbReference>